<evidence type="ECO:0000256" key="11">
    <source>
        <dbReference type="SAM" id="MobiDB-lite"/>
    </source>
</evidence>
<dbReference type="GO" id="GO:0005524">
    <property type="term" value="F:ATP binding"/>
    <property type="evidence" value="ECO:0007669"/>
    <property type="project" value="UniProtKB-KW"/>
</dbReference>
<dbReference type="EMBL" id="JADFTS010000003">
    <property type="protein sequence ID" value="KAF9614608.1"/>
    <property type="molecule type" value="Genomic_DNA"/>
</dbReference>
<evidence type="ECO:0000313" key="14">
    <source>
        <dbReference type="Proteomes" id="UP000631114"/>
    </source>
</evidence>
<keyword evidence="9" id="KW-0460">Magnesium</keyword>
<dbReference type="Pfam" id="PF02696">
    <property type="entry name" value="SelO"/>
    <property type="match status" value="1"/>
</dbReference>
<protein>
    <recommendedName>
        <fullName evidence="10">Selenoprotein O</fullName>
    </recommendedName>
</protein>
<keyword evidence="5" id="KW-0479">Metal-binding</keyword>
<comment type="similarity">
    <text evidence="2">Belongs to the SELO family.</text>
</comment>
<evidence type="ECO:0000259" key="12">
    <source>
        <dbReference type="PROSITE" id="PS51752"/>
    </source>
</evidence>
<dbReference type="PANTHER" id="PTHR32057">
    <property type="entry name" value="PROTEIN ADENYLYLTRANSFERASE SELO, MITOCHONDRIAL"/>
    <property type="match status" value="1"/>
</dbReference>
<dbReference type="GO" id="GO:0046872">
    <property type="term" value="F:metal ion binding"/>
    <property type="evidence" value="ECO:0007669"/>
    <property type="project" value="UniProtKB-KW"/>
</dbReference>
<evidence type="ECO:0000256" key="1">
    <source>
        <dbReference type="ARBA" id="ARBA00001946"/>
    </source>
</evidence>
<evidence type="ECO:0000256" key="2">
    <source>
        <dbReference type="ARBA" id="ARBA00009747"/>
    </source>
</evidence>
<keyword evidence="8" id="KW-0067">ATP-binding</keyword>
<comment type="caution">
    <text evidence="13">The sequence shown here is derived from an EMBL/GenBank/DDBJ whole genome shotgun (WGS) entry which is preliminary data.</text>
</comment>
<dbReference type="GO" id="GO:0070733">
    <property type="term" value="F:AMPylase activity"/>
    <property type="evidence" value="ECO:0007669"/>
    <property type="project" value="TreeGrafter"/>
</dbReference>
<dbReference type="OrthoDB" id="10254721at2759"/>
<dbReference type="Proteomes" id="UP000631114">
    <property type="component" value="Unassembled WGS sequence"/>
</dbReference>
<evidence type="ECO:0000256" key="6">
    <source>
        <dbReference type="ARBA" id="ARBA00022734"/>
    </source>
</evidence>
<proteinExistence type="inferred from homology"/>
<feature type="region of interest" description="Disordered" evidence="11">
    <location>
        <begin position="199"/>
        <end position="220"/>
    </location>
</feature>
<evidence type="ECO:0000256" key="5">
    <source>
        <dbReference type="ARBA" id="ARBA00022723"/>
    </source>
</evidence>
<dbReference type="PANTHER" id="PTHR32057:SF14">
    <property type="entry name" value="PROTEIN ADENYLYLTRANSFERASE SELO, MITOCHONDRIAL"/>
    <property type="match status" value="1"/>
</dbReference>
<dbReference type="AlphaFoldDB" id="A0A835IF34"/>
<keyword evidence="4" id="KW-0548">Nucleotidyltransferase</keyword>
<evidence type="ECO:0000256" key="8">
    <source>
        <dbReference type="ARBA" id="ARBA00022840"/>
    </source>
</evidence>
<gene>
    <name evidence="13" type="ORF">IFM89_019585</name>
</gene>
<feature type="domain" description="Jacalin-type lectin" evidence="12">
    <location>
        <begin position="67"/>
        <end position="186"/>
    </location>
</feature>
<evidence type="ECO:0000313" key="13">
    <source>
        <dbReference type="EMBL" id="KAF9614608.1"/>
    </source>
</evidence>
<dbReference type="GO" id="GO:0009534">
    <property type="term" value="C:chloroplast thylakoid"/>
    <property type="evidence" value="ECO:0007669"/>
    <property type="project" value="TreeGrafter"/>
</dbReference>
<accession>A0A835IF34</accession>
<keyword evidence="14" id="KW-1185">Reference proteome</keyword>
<comment type="cofactor">
    <cofactor evidence="1">
        <name>Mg(2+)</name>
        <dbReference type="ChEBI" id="CHEBI:18420"/>
    </cofactor>
</comment>
<dbReference type="SUPFAM" id="SSF51101">
    <property type="entry name" value="Mannose-binding lectins"/>
    <property type="match status" value="1"/>
</dbReference>
<evidence type="ECO:0000256" key="4">
    <source>
        <dbReference type="ARBA" id="ARBA00022695"/>
    </source>
</evidence>
<reference evidence="13 14" key="1">
    <citation type="submission" date="2020-10" db="EMBL/GenBank/DDBJ databases">
        <title>The Coptis chinensis genome and diversification of protoberbering-type alkaloids.</title>
        <authorList>
            <person name="Wang B."/>
            <person name="Shu S."/>
            <person name="Song C."/>
            <person name="Liu Y."/>
        </authorList>
    </citation>
    <scope>NUCLEOTIDE SEQUENCE [LARGE SCALE GENOMIC DNA]</scope>
    <source>
        <strain evidence="13">HL-2020</strain>
        <tissue evidence="13">Leaf</tissue>
    </source>
</reference>
<dbReference type="Gene3D" id="2.100.10.30">
    <property type="entry name" value="Jacalin-like lectin domain"/>
    <property type="match status" value="2"/>
</dbReference>
<dbReference type="InterPro" id="IPR001229">
    <property type="entry name" value="Jacalin-like_lectin_dom"/>
</dbReference>
<feature type="non-terminal residue" evidence="13">
    <location>
        <position position="510"/>
    </location>
</feature>
<dbReference type="InterPro" id="IPR003846">
    <property type="entry name" value="SelO"/>
</dbReference>
<evidence type="ECO:0000256" key="7">
    <source>
        <dbReference type="ARBA" id="ARBA00022741"/>
    </source>
</evidence>
<dbReference type="PROSITE" id="PS51752">
    <property type="entry name" value="JACALIN_LECTIN"/>
    <property type="match status" value="1"/>
</dbReference>
<keyword evidence="3" id="KW-0808">Transferase</keyword>
<evidence type="ECO:0000256" key="10">
    <source>
        <dbReference type="ARBA" id="ARBA00031547"/>
    </source>
</evidence>
<evidence type="ECO:0000256" key="9">
    <source>
        <dbReference type="ARBA" id="ARBA00022842"/>
    </source>
</evidence>
<keyword evidence="7" id="KW-0547">Nucleotide-binding</keyword>
<dbReference type="SMART" id="SM00915">
    <property type="entry name" value="Jacalin"/>
    <property type="match status" value="1"/>
</dbReference>
<organism evidence="13 14">
    <name type="scientific">Coptis chinensis</name>
    <dbReference type="NCBI Taxonomy" id="261450"/>
    <lineage>
        <taxon>Eukaryota</taxon>
        <taxon>Viridiplantae</taxon>
        <taxon>Streptophyta</taxon>
        <taxon>Embryophyta</taxon>
        <taxon>Tracheophyta</taxon>
        <taxon>Spermatophyta</taxon>
        <taxon>Magnoliopsida</taxon>
        <taxon>Ranunculales</taxon>
        <taxon>Ranunculaceae</taxon>
        <taxon>Coptidoideae</taxon>
        <taxon>Coptis</taxon>
    </lineage>
</organism>
<evidence type="ECO:0000256" key="3">
    <source>
        <dbReference type="ARBA" id="ARBA00022679"/>
    </source>
</evidence>
<sequence length="510" mass="54978">MIPKTQNGASARELMSLRARGDKRAGPGYSPQTIKALMIEGRYNYVPYHLLIVCYCVLQEKGRIGNARISVFIGPWGSHGNHWDDGVFSTIKQIQLFRGEREIRAIQIVYCGKNGESIVSKKHGWAESDIIDKVLGSKGSDATKKKYGPFGNERGTYFTSGKDGKVVGFYGQDGAYLDAIGHEKDKCFQMIGWPEWAGNGGRSGGRSSGRGGRGNYGRGGSRGRGGFVAAMGSGASGVDCGNMGGAPSGSIASASAGSGGAVTYRDGLMAPPSPSTVMVGEVPCDTTTFLHLRGSPKILEAGDTTVPLPNNEEIDLKGQIFLFYFQVPLPLVGGSPYAQCYGGHQFSTWDGQLGDGRSITLGELLNSRGQRWELQLKGAGKTPYSRFADGLAVLRSSIHEFLCGLGIPTTRALSLVMTGKCVTRDMFYENTKEEPSAIVCRVAKSFLRFGSFQIHASTSKEDLGIVRVLADYTIRHHFPHIEDMNKSDNLSFKTGEDSSPVVDLTSNKYV</sequence>
<dbReference type="InterPro" id="IPR036404">
    <property type="entry name" value="Jacalin-like_lectin_dom_sf"/>
</dbReference>
<dbReference type="Pfam" id="PF01419">
    <property type="entry name" value="Jacalin"/>
    <property type="match status" value="2"/>
</dbReference>
<keyword evidence="6" id="KW-0430">Lectin</keyword>
<dbReference type="GO" id="GO:0030246">
    <property type="term" value="F:carbohydrate binding"/>
    <property type="evidence" value="ECO:0007669"/>
    <property type="project" value="UniProtKB-KW"/>
</dbReference>
<name>A0A835IF34_9MAGN</name>